<evidence type="ECO:0000313" key="8">
    <source>
        <dbReference type="Proteomes" id="UP000030401"/>
    </source>
</evidence>
<dbReference type="NCBIfam" id="TIGR00180">
    <property type="entry name" value="parB_part"/>
    <property type="match status" value="1"/>
</dbReference>
<dbReference type="GO" id="GO:0009295">
    <property type="term" value="C:nucleoid"/>
    <property type="evidence" value="ECO:0007669"/>
    <property type="project" value="UniProtKB-SubCell"/>
</dbReference>
<organism evidence="7 8">
    <name type="scientific">Pontibacillus litoralis JSM 072002</name>
    <dbReference type="NCBI Taxonomy" id="1385512"/>
    <lineage>
        <taxon>Bacteria</taxon>
        <taxon>Bacillati</taxon>
        <taxon>Bacillota</taxon>
        <taxon>Bacilli</taxon>
        <taxon>Bacillales</taxon>
        <taxon>Bacillaceae</taxon>
        <taxon>Pontibacillus</taxon>
    </lineage>
</organism>
<dbReference type="FunFam" id="1.10.10.2830:FF:000001">
    <property type="entry name" value="Chromosome partitioning protein ParB"/>
    <property type="match status" value="1"/>
</dbReference>
<sequence>MARGLGKGIGAIFTELKADQEELVQQVAIKQCRPNPYQPRKTFHDEAIQELKESIIRHGILQPLIVRKSIKGYEIVVGERRYRAAQEAGLEDIPVVVRDLDETNMMELALLENLQREDLTAIEEATAYKNLIEELHITQEELAQRLGKSRSHIANLVRLLSLPEPVIQLINNGELSMGHGRALLGLANKDHLIPLIEKIRTEGLNVRQVEKLIVEMNNKQPEPKKKKQTKDIFIQERESVLQERLGTGVKIHKGKRKGKIEIEFFTDDDLERILQLFEE</sequence>
<evidence type="ECO:0000256" key="5">
    <source>
        <dbReference type="ARBA" id="ARBA00023125"/>
    </source>
</evidence>
<dbReference type="STRING" id="1385512.N784_08475"/>
<dbReference type="SUPFAM" id="SSF109709">
    <property type="entry name" value="KorB DNA-binding domain-like"/>
    <property type="match status" value="1"/>
</dbReference>
<evidence type="ECO:0000313" key="7">
    <source>
        <dbReference type="EMBL" id="KGX85688.1"/>
    </source>
</evidence>
<dbReference type="OrthoDB" id="9802051at2"/>
<evidence type="ECO:0000256" key="3">
    <source>
        <dbReference type="ARBA" id="ARBA00022490"/>
    </source>
</evidence>
<dbReference type="GO" id="GO:0005694">
    <property type="term" value="C:chromosome"/>
    <property type="evidence" value="ECO:0007669"/>
    <property type="project" value="TreeGrafter"/>
</dbReference>
<proteinExistence type="inferred from homology"/>
<dbReference type="InterPro" id="IPR041468">
    <property type="entry name" value="HTH_ParB/Spo0J"/>
</dbReference>
<keyword evidence="8" id="KW-1185">Reference proteome</keyword>
<comment type="similarity">
    <text evidence="2">Belongs to the ParB family.</text>
</comment>
<dbReference type="Proteomes" id="UP000030401">
    <property type="component" value="Unassembled WGS sequence"/>
</dbReference>
<dbReference type="FunFam" id="3.90.1530.30:FF:000001">
    <property type="entry name" value="Chromosome partitioning protein ParB"/>
    <property type="match status" value="1"/>
</dbReference>
<dbReference type="Pfam" id="PF23552">
    <property type="entry name" value="ParB_C"/>
    <property type="match status" value="1"/>
</dbReference>
<dbReference type="SMART" id="SM00470">
    <property type="entry name" value="ParB"/>
    <property type="match status" value="1"/>
</dbReference>
<feature type="domain" description="HTH cro/C1-type" evidence="6">
    <location>
        <begin position="129"/>
        <end position="156"/>
    </location>
</feature>
<comment type="subcellular location">
    <subcellularLocation>
        <location evidence="1">Cytoplasm</location>
        <location evidence="1">Nucleoid</location>
    </subcellularLocation>
</comment>
<dbReference type="RefSeq" id="WP_036835244.1">
    <property type="nucleotide sequence ID" value="NZ_AVPG01000020.1"/>
</dbReference>
<dbReference type="GO" id="GO:0007059">
    <property type="term" value="P:chromosome segregation"/>
    <property type="evidence" value="ECO:0007669"/>
    <property type="project" value="UniProtKB-KW"/>
</dbReference>
<dbReference type="Gene3D" id="1.10.10.2830">
    <property type="match status" value="1"/>
</dbReference>
<keyword evidence="5" id="KW-0238">DNA-binding</keyword>
<accession>A0A0A5G3H1</accession>
<dbReference type="InterPro" id="IPR003115">
    <property type="entry name" value="ParB_N"/>
</dbReference>
<dbReference type="GO" id="GO:0003677">
    <property type="term" value="F:DNA binding"/>
    <property type="evidence" value="ECO:0007669"/>
    <property type="project" value="UniProtKB-KW"/>
</dbReference>
<name>A0A0A5G3H1_9BACI</name>
<dbReference type="Pfam" id="PF02195">
    <property type="entry name" value="ParB_N"/>
    <property type="match status" value="1"/>
</dbReference>
<dbReference type="CDD" id="cd16393">
    <property type="entry name" value="SPO0J_N"/>
    <property type="match status" value="1"/>
</dbReference>
<dbReference type="PROSITE" id="PS50943">
    <property type="entry name" value="HTH_CROC1"/>
    <property type="match status" value="1"/>
</dbReference>
<dbReference type="SUPFAM" id="SSF110849">
    <property type="entry name" value="ParB/Sulfiredoxin"/>
    <property type="match status" value="1"/>
</dbReference>
<dbReference type="InterPro" id="IPR004437">
    <property type="entry name" value="ParB/RepB/Spo0J"/>
</dbReference>
<dbReference type="PANTHER" id="PTHR33375:SF1">
    <property type="entry name" value="CHROMOSOME-PARTITIONING PROTEIN PARB-RELATED"/>
    <property type="match status" value="1"/>
</dbReference>
<dbReference type="Pfam" id="PF17762">
    <property type="entry name" value="HTH_ParB"/>
    <property type="match status" value="1"/>
</dbReference>
<protein>
    <submittedName>
        <fullName evidence="7">Plasmid partitioning protein ParB</fullName>
    </submittedName>
</protein>
<evidence type="ECO:0000256" key="4">
    <source>
        <dbReference type="ARBA" id="ARBA00022829"/>
    </source>
</evidence>
<dbReference type="InterPro" id="IPR036086">
    <property type="entry name" value="ParB/Sulfiredoxin_sf"/>
</dbReference>
<dbReference type="CDD" id="cd00093">
    <property type="entry name" value="HTH_XRE"/>
    <property type="match status" value="1"/>
</dbReference>
<dbReference type="eggNOG" id="COG1475">
    <property type="taxonomic scope" value="Bacteria"/>
</dbReference>
<dbReference type="GO" id="GO:0045881">
    <property type="term" value="P:positive regulation of sporulation resulting in formation of a cellular spore"/>
    <property type="evidence" value="ECO:0007669"/>
    <property type="project" value="TreeGrafter"/>
</dbReference>
<comment type="caution">
    <text evidence="7">The sequence shown here is derived from an EMBL/GenBank/DDBJ whole genome shotgun (WGS) entry which is preliminary data.</text>
</comment>
<keyword evidence="3" id="KW-0963">Cytoplasm</keyword>
<evidence type="ECO:0000256" key="2">
    <source>
        <dbReference type="ARBA" id="ARBA00006295"/>
    </source>
</evidence>
<reference evidence="7 8" key="1">
    <citation type="submission" date="2013-08" db="EMBL/GenBank/DDBJ databases">
        <authorList>
            <person name="Huang J."/>
            <person name="Wang G."/>
        </authorList>
    </citation>
    <scope>NUCLEOTIDE SEQUENCE [LARGE SCALE GENOMIC DNA]</scope>
    <source>
        <strain evidence="7 8">JSM 072002</strain>
    </source>
</reference>
<dbReference type="InterPro" id="IPR050336">
    <property type="entry name" value="Chromosome_partition/occlusion"/>
</dbReference>
<evidence type="ECO:0000259" key="6">
    <source>
        <dbReference type="PROSITE" id="PS50943"/>
    </source>
</evidence>
<evidence type="ECO:0000256" key="1">
    <source>
        <dbReference type="ARBA" id="ARBA00004453"/>
    </source>
</evidence>
<dbReference type="InterPro" id="IPR057240">
    <property type="entry name" value="ParB_dimer_C"/>
</dbReference>
<dbReference type="AlphaFoldDB" id="A0A0A5G3H1"/>
<dbReference type="PANTHER" id="PTHR33375">
    <property type="entry name" value="CHROMOSOME-PARTITIONING PROTEIN PARB-RELATED"/>
    <property type="match status" value="1"/>
</dbReference>
<dbReference type="Gene3D" id="3.90.1530.30">
    <property type="match status" value="1"/>
</dbReference>
<dbReference type="InterPro" id="IPR001387">
    <property type="entry name" value="Cro/C1-type_HTH"/>
</dbReference>
<gene>
    <name evidence="7" type="ORF">N784_08475</name>
</gene>
<keyword evidence="4" id="KW-0159">Chromosome partition</keyword>
<dbReference type="EMBL" id="AVPG01000020">
    <property type="protein sequence ID" value="KGX85688.1"/>
    <property type="molecule type" value="Genomic_DNA"/>
</dbReference>